<dbReference type="InterPro" id="IPR051332">
    <property type="entry name" value="Fosfomycin_Res_Enzymes"/>
</dbReference>
<dbReference type="Proteomes" id="UP000010798">
    <property type="component" value="Chromosome"/>
</dbReference>
<protein>
    <submittedName>
        <fullName evidence="2">Lactoylglutathione lyase-like lyase</fullName>
    </submittedName>
</protein>
<evidence type="ECO:0000313" key="3">
    <source>
        <dbReference type="Proteomes" id="UP000010798"/>
    </source>
</evidence>
<evidence type="ECO:0000313" key="2">
    <source>
        <dbReference type="EMBL" id="AGA31118.1"/>
    </source>
</evidence>
<feature type="domain" description="VOC" evidence="1">
    <location>
        <begin position="2"/>
        <end position="117"/>
    </location>
</feature>
<dbReference type="eggNOG" id="COG0346">
    <property type="taxonomic scope" value="Bacteria"/>
</dbReference>
<dbReference type="InterPro" id="IPR029068">
    <property type="entry name" value="Glyas_Bleomycin-R_OHBP_Dase"/>
</dbReference>
<dbReference type="EMBL" id="CP003364">
    <property type="protein sequence ID" value="AGA31118.1"/>
    <property type="molecule type" value="Genomic_DNA"/>
</dbReference>
<dbReference type="Gene3D" id="3.10.180.10">
    <property type="entry name" value="2,3-Dihydroxybiphenyl 1,2-Dioxygenase, domain 1"/>
    <property type="match status" value="1"/>
</dbReference>
<name>L0DQD7_SINAD</name>
<dbReference type="PANTHER" id="PTHR36113">
    <property type="entry name" value="LYASE, PUTATIVE-RELATED-RELATED"/>
    <property type="match status" value="1"/>
</dbReference>
<dbReference type="CDD" id="cd06587">
    <property type="entry name" value="VOC"/>
    <property type="match status" value="1"/>
</dbReference>
<accession>L0DQD7</accession>
<gene>
    <name evidence="2" type="ordered locus">Sinac_7063</name>
</gene>
<dbReference type="PROSITE" id="PS51819">
    <property type="entry name" value="VOC"/>
    <property type="match status" value="1"/>
</dbReference>
<dbReference type="OrthoDB" id="1270449at2"/>
<dbReference type="AlphaFoldDB" id="L0DQD7"/>
<dbReference type="GO" id="GO:0016829">
    <property type="term" value="F:lyase activity"/>
    <property type="evidence" value="ECO:0007669"/>
    <property type="project" value="UniProtKB-KW"/>
</dbReference>
<dbReference type="KEGG" id="saci:Sinac_7063"/>
<dbReference type="InterPro" id="IPR004360">
    <property type="entry name" value="Glyas_Fos-R_dOase_dom"/>
</dbReference>
<dbReference type="HOGENOM" id="CLU_122783_1_0_0"/>
<reference evidence="2 3" key="1">
    <citation type="submission" date="2012-02" db="EMBL/GenBank/DDBJ databases">
        <title>Complete sequence of chromosome of Singulisphaera acidiphila DSM 18658.</title>
        <authorList>
            <consortium name="US DOE Joint Genome Institute (JGI-PGF)"/>
            <person name="Lucas S."/>
            <person name="Copeland A."/>
            <person name="Lapidus A."/>
            <person name="Glavina del Rio T."/>
            <person name="Dalin E."/>
            <person name="Tice H."/>
            <person name="Bruce D."/>
            <person name="Goodwin L."/>
            <person name="Pitluck S."/>
            <person name="Peters L."/>
            <person name="Ovchinnikova G."/>
            <person name="Chertkov O."/>
            <person name="Kyrpides N."/>
            <person name="Mavromatis K."/>
            <person name="Ivanova N."/>
            <person name="Brettin T."/>
            <person name="Detter J.C."/>
            <person name="Han C."/>
            <person name="Larimer F."/>
            <person name="Land M."/>
            <person name="Hauser L."/>
            <person name="Markowitz V."/>
            <person name="Cheng J.-F."/>
            <person name="Hugenholtz P."/>
            <person name="Woyke T."/>
            <person name="Wu D."/>
            <person name="Tindall B."/>
            <person name="Pomrenke H."/>
            <person name="Brambilla E."/>
            <person name="Klenk H.-P."/>
            <person name="Eisen J.A."/>
        </authorList>
    </citation>
    <scope>NUCLEOTIDE SEQUENCE [LARGE SCALE GENOMIC DNA]</scope>
    <source>
        <strain evidence="3">ATCC BAA-1392 / DSM 18658 / VKM B-2454 / MOB10</strain>
    </source>
</reference>
<dbReference type="Pfam" id="PF00903">
    <property type="entry name" value="Glyoxalase"/>
    <property type="match status" value="1"/>
</dbReference>
<dbReference type="SUPFAM" id="SSF54593">
    <property type="entry name" value="Glyoxalase/Bleomycin resistance protein/Dihydroxybiphenyl dioxygenase"/>
    <property type="match status" value="1"/>
</dbReference>
<organism evidence="2 3">
    <name type="scientific">Singulisphaera acidiphila (strain ATCC BAA-1392 / DSM 18658 / VKM B-2454 / MOB10)</name>
    <dbReference type="NCBI Taxonomy" id="886293"/>
    <lineage>
        <taxon>Bacteria</taxon>
        <taxon>Pseudomonadati</taxon>
        <taxon>Planctomycetota</taxon>
        <taxon>Planctomycetia</taxon>
        <taxon>Isosphaerales</taxon>
        <taxon>Isosphaeraceae</taxon>
        <taxon>Singulisphaera</taxon>
    </lineage>
</organism>
<dbReference type="STRING" id="886293.Sinac_7063"/>
<proteinExistence type="predicted"/>
<dbReference type="RefSeq" id="WP_015250190.1">
    <property type="nucleotide sequence ID" value="NC_019892.1"/>
</dbReference>
<dbReference type="InterPro" id="IPR037523">
    <property type="entry name" value="VOC_core"/>
</dbReference>
<sequence length="117" mass="13243">MILNHLNLAVSDVQKAKQFLEKYFGLDSEGKPGNDHIAFLRDENGIVLTLSNFNQGAEVKYPDTFHIGFIQESPERVNEINQRLKADGFEVDPPQKFHGSWTFYFLAPGGFVIEVLS</sequence>
<keyword evidence="3" id="KW-1185">Reference proteome</keyword>
<evidence type="ECO:0000259" key="1">
    <source>
        <dbReference type="PROSITE" id="PS51819"/>
    </source>
</evidence>
<dbReference type="PANTHER" id="PTHR36113:SF3">
    <property type="entry name" value="SLL5075 PROTEIN"/>
    <property type="match status" value="1"/>
</dbReference>
<keyword evidence="2" id="KW-0456">Lyase</keyword>